<dbReference type="HAMAP" id="MF_00376">
    <property type="entry name" value="Dephospho_CoA_kinase"/>
    <property type="match status" value="1"/>
</dbReference>
<protein>
    <submittedName>
        <fullName evidence="4">Similar to COASY: Bifunctional coenzyme A synthase (Sus scrofa)</fullName>
    </submittedName>
</protein>
<dbReference type="PANTHER" id="PTHR10695:SF46">
    <property type="entry name" value="BIFUNCTIONAL COENZYME A SYNTHASE-RELATED"/>
    <property type="match status" value="1"/>
</dbReference>
<feature type="domain" description="Cytidyltransferase-like" evidence="3">
    <location>
        <begin position="160"/>
        <end position="281"/>
    </location>
</feature>
<dbReference type="GO" id="GO:0004140">
    <property type="term" value="F:dephospho-CoA kinase activity"/>
    <property type="evidence" value="ECO:0007669"/>
    <property type="project" value="InterPro"/>
</dbReference>
<evidence type="ECO:0000259" key="3">
    <source>
        <dbReference type="Pfam" id="PF01467"/>
    </source>
</evidence>
<dbReference type="AlphaFoldDB" id="A0A8J2MIT2"/>
<evidence type="ECO:0000313" key="5">
    <source>
        <dbReference type="Proteomes" id="UP000786811"/>
    </source>
</evidence>
<reference evidence="4" key="1">
    <citation type="submission" date="2021-04" db="EMBL/GenBank/DDBJ databases">
        <authorList>
            <person name="Chebbi M.A.C M."/>
        </authorList>
    </citation>
    <scope>NUCLEOTIDE SEQUENCE</scope>
</reference>
<proteinExistence type="inferred from homology"/>
<dbReference type="FunFam" id="3.40.50.620:FF:000089">
    <property type="entry name" value="Bifunctional coenzyme A synthase"/>
    <property type="match status" value="1"/>
</dbReference>
<dbReference type="OrthoDB" id="330671at2759"/>
<gene>
    <name evidence="4" type="ORF">HICCMSTLAB_LOCUS4808</name>
</gene>
<keyword evidence="1" id="KW-0547">Nucleotide-binding</keyword>
<dbReference type="InterPro" id="IPR004821">
    <property type="entry name" value="Cyt_trans-like"/>
</dbReference>
<dbReference type="SUPFAM" id="SSF52374">
    <property type="entry name" value="Nucleotidylyl transferase"/>
    <property type="match status" value="1"/>
</dbReference>
<dbReference type="CDD" id="cd02164">
    <property type="entry name" value="PPAT_CoAS"/>
    <property type="match status" value="1"/>
</dbReference>
<dbReference type="InterPro" id="IPR001977">
    <property type="entry name" value="Depp_CoAkinase"/>
</dbReference>
<accession>A0A8J2MIT2</accession>
<keyword evidence="5" id="KW-1185">Reference proteome</keyword>
<dbReference type="Proteomes" id="UP000786811">
    <property type="component" value="Unassembled WGS sequence"/>
</dbReference>
<evidence type="ECO:0000313" key="4">
    <source>
        <dbReference type="EMBL" id="CAG5088347.1"/>
    </source>
</evidence>
<dbReference type="Pfam" id="PF01467">
    <property type="entry name" value="CTP_transf_like"/>
    <property type="match status" value="1"/>
</dbReference>
<keyword evidence="2" id="KW-0067">ATP-binding</keyword>
<dbReference type="NCBIfam" id="NF001985">
    <property type="entry name" value="PRK00777.1"/>
    <property type="match status" value="1"/>
</dbReference>
<comment type="caution">
    <text evidence="4">The sequence shown here is derived from an EMBL/GenBank/DDBJ whole genome shotgun (WGS) entry which is preliminary data.</text>
</comment>
<dbReference type="GO" id="GO:0005524">
    <property type="term" value="F:ATP binding"/>
    <property type="evidence" value="ECO:0007669"/>
    <property type="project" value="UniProtKB-KW"/>
</dbReference>
<name>A0A8J2MIT2_COTCN</name>
<dbReference type="Pfam" id="PF01121">
    <property type="entry name" value="CoaE"/>
    <property type="match status" value="1"/>
</dbReference>
<dbReference type="SUPFAM" id="SSF52540">
    <property type="entry name" value="P-loop containing nucleoside triphosphate hydrolases"/>
    <property type="match status" value="1"/>
</dbReference>
<dbReference type="PANTHER" id="PTHR10695">
    <property type="entry name" value="DEPHOSPHO-COA KINASE-RELATED"/>
    <property type="match status" value="1"/>
</dbReference>
<dbReference type="InterPro" id="IPR014729">
    <property type="entry name" value="Rossmann-like_a/b/a_fold"/>
</dbReference>
<dbReference type="Gene3D" id="3.40.50.300">
    <property type="entry name" value="P-loop containing nucleotide triphosphate hydrolases"/>
    <property type="match status" value="1"/>
</dbReference>
<dbReference type="Gene3D" id="3.40.50.620">
    <property type="entry name" value="HUPs"/>
    <property type="match status" value="1"/>
</dbReference>
<dbReference type="GO" id="GO:0015937">
    <property type="term" value="P:coenzyme A biosynthetic process"/>
    <property type="evidence" value="ECO:0007669"/>
    <property type="project" value="InterPro"/>
</dbReference>
<dbReference type="NCBIfam" id="TIGR00152">
    <property type="entry name" value="dephospho-CoA kinase"/>
    <property type="match status" value="1"/>
</dbReference>
<sequence>MANTVLLILTNSSKVGKLLPVIQRHVSKTLYIQYFPDKHLPSGSYSSLLQWKLLPNHYQKIANIYALATTFLSKIDVRVLISSTKKSSLISTVRPIELVIFDRNYSKEDAKMFIKNCIKNSAEPCNFIAINDPQDADECSAEILDDDVSNNENKIYNNTVLGGTFDRLHNGHKILLSKAILKCSNKLTVGVTDSSMISRKILWELIEPCEKRMNALREFLNDVNPNLIYDIVPINDIYGPTKDDPSFEMIVVSEETQRGAAKINELRLQKGLNQLDVEVVKLVEDSHHSNNNEEIAEKLNSLGAEIVHCDKLAHDLYNPGQQCFNQVVENFGQQILTSSGQIDRKALANIVFSNKEELDKLNRIMWPAILDVAMSKIKELQAQGAKIIVMEAAVLIQAKWQYVCHEIWTCIIPHEEAVKRVMERNNLSKEEAEMRIKVQPSNVEQVNEATVVLSTLWSHDVTLSQVQKAWELLNQFLSKQ</sequence>
<dbReference type="InterPro" id="IPR027417">
    <property type="entry name" value="P-loop_NTPase"/>
</dbReference>
<dbReference type="EMBL" id="CAJNRD030001119">
    <property type="protein sequence ID" value="CAG5088347.1"/>
    <property type="molecule type" value="Genomic_DNA"/>
</dbReference>
<evidence type="ECO:0000256" key="1">
    <source>
        <dbReference type="ARBA" id="ARBA00022741"/>
    </source>
</evidence>
<dbReference type="CDD" id="cd02022">
    <property type="entry name" value="DPCK"/>
    <property type="match status" value="1"/>
</dbReference>
<evidence type="ECO:0000256" key="2">
    <source>
        <dbReference type="ARBA" id="ARBA00022840"/>
    </source>
</evidence>
<dbReference type="PROSITE" id="PS51219">
    <property type="entry name" value="DPCK"/>
    <property type="match status" value="1"/>
</dbReference>
<organism evidence="4 5">
    <name type="scientific">Cotesia congregata</name>
    <name type="common">Parasitoid wasp</name>
    <name type="synonym">Apanteles congregatus</name>
    <dbReference type="NCBI Taxonomy" id="51543"/>
    <lineage>
        <taxon>Eukaryota</taxon>
        <taxon>Metazoa</taxon>
        <taxon>Ecdysozoa</taxon>
        <taxon>Arthropoda</taxon>
        <taxon>Hexapoda</taxon>
        <taxon>Insecta</taxon>
        <taxon>Pterygota</taxon>
        <taxon>Neoptera</taxon>
        <taxon>Endopterygota</taxon>
        <taxon>Hymenoptera</taxon>
        <taxon>Apocrita</taxon>
        <taxon>Ichneumonoidea</taxon>
        <taxon>Braconidae</taxon>
        <taxon>Microgastrinae</taxon>
        <taxon>Cotesia</taxon>
    </lineage>
</organism>